<evidence type="ECO:0000313" key="2">
    <source>
        <dbReference type="Proteomes" id="UP000499080"/>
    </source>
</evidence>
<reference evidence="1 2" key="1">
    <citation type="journal article" date="2019" name="Sci. Rep.">
        <title>Orb-weaving spider Araneus ventricosus genome elucidates the spidroin gene catalogue.</title>
        <authorList>
            <person name="Kono N."/>
            <person name="Nakamura H."/>
            <person name="Ohtoshi R."/>
            <person name="Moran D.A.P."/>
            <person name="Shinohara A."/>
            <person name="Yoshida Y."/>
            <person name="Fujiwara M."/>
            <person name="Mori M."/>
            <person name="Tomita M."/>
            <person name="Arakawa K."/>
        </authorList>
    </citation>
    <scope>NUCLEOTIDE SEQUENCE [LARGE SCALE GENOMIC DNA]</scope>
</reference>
<comment type="caution">
    <text evidence="1">The sequence shown here is derived from an EMBL/GenBank/DDBJ whole genome shotgun (WGS) entry which is preliminary data.</text>
</comment>
<accession>A0A4Y2F053</accession>
<keyword evidence="2" id="KW-1185">Reference proteome</keyword>
<sequence>MLQRIYPLHRLQNADHSRIASSARIVESHLAPGQGYKAGDSFVPKQRTRCASESHEQQSNPSSNHFLTHNCIAVHLTDMSIDFA</sequence>
<name>A0A4Y2F053_ARAVE</name>
<organism evidence="1 2">
    <name type="scientific">Araneus ventricosus</name>
    <name type="common">Orbweaver spider</name>
    <name type="synonym">Epeira ventricosa</name>
    <dbReference type="NCBI Taxonomy" id="182803"/>
    <lineage>
        <taxon>Eukaryota</taxon>
        <taxon>Metazoa</taxon>
        <taxon>Ecdysozoa</taxon>
        <taxon>Arthropoda</taxon>
        <taxon>Chelicerata</taxon>
        <taxon>Arachnida</taxon>
        <taxon>Araneae</taxon>
        <taxon>Araneomorphae</taxon>
        <taxon>Entelegynae</taxon>
        <taxon>Araneoidea</taxon>
        <taxon>Araneidae</taxon>
        <taxon>Araneus</taxon>
    </lineage>
</organism>
<evidence type="ECO:0000313" key="1">
    <source>
        <dbReference type="EMBL" id="GBM34912.1"/>
    </source>
</evidence>
<dbReference type="EMBL" id="BGPR01094484">
    <property type="protein sequence ID" value="GBM34912.1"/>
    <property type="molecule type" value="Genomic_DNA"/>
</dbReference>
<dbReference type="AlphaFoldDB" id="A0A4Y2F053"/>
<dbReference type="Proteomes" id="UP000499080">
    <property type="component" value="Unassembled WGS sequence"/>
</dbReference>
<gene>
    <name evidence="1" type="ORF">AVEN_271640_1</name>
</gene>
<proteinExistence type="predicted"/>
<protein>
    <submittedName>
        <fullName evidence="1">Uncharacterized protein</fullName>
    </submittedName>
</protein>